<protein>
    <submittedName>
        <fullName evidence="2">Uncharacterized protein</fullName>
    </submittedName>
</protein>
<keyword evidence="1" id="KW-1133">Transmembrane helix</keyword>
<gene>
    <name evidence="2" type="ORF">F5544_18695</name>
</gene>
<reference evidence="2 3" key="1">
    <citation type="journal article" date="2019" name="ACS Chem. Biol.">
        <title>Identification and Mobilization of a Cryptic Antibiotic Biosynthesis Gene Locus from a Human-Pathogenic Nocardia Isolate.</title>
        <authorList>
            <person name="Herisse M."/>
            <person name="Ishida K."/>
            <person name="Porter J.L."/>
            <person name="Howden B."/>
            <person name="Hertweck C."/>
            <person name="Stinear T.P."/>
            <person name="Pidot S.J."/>
        </authorList>
    </citation>
    <scope>NUCLEOTIDE SEQUENCE [LARGE SCALE GENOMIC DNA]</scope>
    <source>
        <strain evidence="2 3">AUSMDU00012717</strain>
    </source>
</reference>
<feature type="transmembrane region" description="Helical" evidence="1">
    <location>
        <begin position="6"/>
        <end position="24"/>
    </location>
</feature>
<name>A0A6G9YEQ4_9NOCA</name>
<proteinExistence type="predicted"/>
<evidence type="ECO:0000313" key="2">
    <source>
        <dbReference type="EMBL" id="QIS11610.1"/>
    </source>
</evidence>
<evidence type="ECO:0000256" key="1">
    <source>
        <dbReference type="SAM" id="Phobius"/>
    </source>
</evidence>
<accession>A0A6G9YEQ4</accession>
<dbReference type="RefSeq" id="WP_167474398.1">
    <property type="nucleotide sequence ID" value="NZ_CP046172.1"/>
</dbReference>
<dbReference type="KEGG" id="nah:F5544_18695"/>
<keyword evidence="1" id="KW-0472">Membrane</keyword>
<organism evidence="2 3">
    <name type="scientific">Nocardia arthritidis</name>
    <dbReference type="NCBI Taxonomy" id="228602"/>
    <lineage>
        <taxon>Bacteria</taxon>
        <taxon>Bacillati</taxon>
        <taxon>Actinomycetota</taxon>
        <taxon>Actinomycetes</taxon>
        <taxon>Mycobacteriales</taxon>
        <taxon>Nocardiaceae</taxon>
        <taxon>Nocardia</taxon>
    </lineage>
</organism>
<dbReference type="Proteomes" id="UP000503540">
    <property type="component" value="Chromosome"/>
</dbReference>
<keyword evidence="1" id="KW-0812">Transmembrane</keyword>
<sequence length="45" mass="4959">MTTPLLILVSVLIATNVVIWICGARHRRALLRRSRGLDPNGNPPP</sequence>
<dbReference type="EMBL" id="CP046172">
    <property type="protein sequence ID" value="QIS11610.1"/>
    <property type="molecule type" value="Genomic_DNA"/>
</dbReference>
<evidence type="ECO:0000313" key="3">
    <source>
        <dbReference type="Proteomes" id="UP000503540"/>
    </source>
</evidence>
<dbReference type="AlphaFoldDB" id="A0A6G9YEQ4"/>
<keyword evidence="3" id="KW-1185">Reference proteome</keyword>